<dbReference type="Proteomes" id="UP001164929">
    <property type="component" value="Chromosome 5"/>
</dbReference>
<dbReference type="AlphaFoldDB" id="A0AAD6W4B8"/>
<keyword evidence="3" id="KW-1185">Reference proteome</keyword>
<sequence>MDLPAQSAYRTSNWGKWFAACRGAATHFIHAVLVSELKNTVTAQGRRRQQHHSRGYQKCLADEKDPDL</sequence>
<organism evidence="2 3">
    <name type="scientific">Populus alba x Populus x berolinensis</name>
    <dbReference type="NCBI Taxonomy" id="444605"/>
    <lineage>
        <taxon>Eukaryota</taxon>
        <taxon>Viridiplantae</taxon>
        <taxon>Streptophyta</taxon>
        <taxon>Embryophyta</taxon>
        <taxon>Tracheophyta</taxon>
        <taxon>Spermatophyta</taxon>
        <taxon>Magnoliopsida</taxon>
        <taxon>eudicotyledons</taxon>
        <taxon>Gunneridae</taxon>
        <taxon>Pentapetalae</taxon>
        <taxon>rosids</taxon>
        <taxon>fabids</taxon>
        <taxon>Malpighiales</taxon>
        <taxon>Salicaceae</taxon>
        <taxon>Saliceae</taxon>
        <taxon>Populus</taxon>
    </lineage>
</organism>
<evidence type="ECO:0000313" key="3">
    <source>
        <dbReference type="Proteomes" id="UP001164929"/>
    </source>
</evidence>
<reference evidence="2" key="1">
    <citation type="journal article" date="2023" name="Mol. Ecol. Resour.">
        <title>Chromosome-level genome assembly of a triploid poplar Populus alba 'Berolinensis'.</title>
        <authorList>
            <person name="Chen S."/>
            <person name="Yu Y."/>
            <person name="Wang X."/>
            <person name="Wang S."/>
            <person name="Zhang T."/>
            <person name="Zhou Y."/>
            <person name="He R."/>
            <person name="Meng N."/>
            <person name="Wang Y."/>
            <person name="Liu W."/>
            <person name="Liu Z."/>
            <person name="Liu J."/>
            <person name="Guo Q."/>
            <person name="Huang H."/>
            <person name="Sederoff R.R."/>
            <person name="Wang G."/>
            <person name="Qu G."/>
            <person name="Chen S."/>
        </authorList>
    </citation>
    <scope>NUCLEOTIDE SEQUENCE</scope>
    <source>
        <strain evidence="2">SC-2020</strain>
    </source>
</reference>
<gene>
    <name evidence="2" type="ORF">NC653_014888</name>
</gene>
<feature type="region of interest" description="Disordered" evidence="1">
    <location>
        <begin position="42"/>
        <end position="68"/>
    </location>
</feature>
<feature type="compositionally biased region" description="Basic residues" evidence="1">
    <location>
        <begin position="45"/>
        <end position="55"/>
    </location>
</feature>
<protein>
    <submittedName>
        <fullName evidence="2">Uncharacterized protein</fullName>
    </submittedName>
</protein>
<comment type="caution">
    <text evidence="2">The sequence shown here is derived from an EMBL/GenBank/DDBJ whole genome shotgun (WGS) entry which is preliminary data.</text>
</comment>
<evidence type="ECO:0000313" key="2">
    <source>
        <dbReference type="EMBL" id="KAJ6998868.1"/>
    </source>
</evidence>
<dbReference type="EMBL" id="JAQIZT010000005">
    <property type="protein sequence ID" value="KAJ6998868.1"/>
    <property type="molecule type" value="Genomic_DNA"/>
</dbReference>
<proteinExistence type="predicted"/>
<accession>A0AAD6W4B8</accession>
<evidence type="ECO:0000256" key="1">
    <source>
        <dbReference type="SAM" id="MobiDB-lite"/>
    </source>
</evidence>
<name>A0AAD6W4B8_9ROSI</name>